<dbReference type="InterPro" id="IPR036515">
    <property type="entry name" value="Transposase_17_sf"/>
</dbReference>
<proteinExistence type="predicted"/>
<comment type="caution">
    <text evidence="2">The sequence shown here is derived from an EMBL/GenBank/DDBJ whole genome shotgun (WGS) entry which is preliminary data.</text>
</comment>
<evidence type="ECO:0000313" key="3">
    <source>
        <dbReference type="Proteomes" id="UP000178870"/>
    </source>
</evidence>
<reference evidence="2 3" key="1">
    <citation type="journal article" date="2016" name="Nat. Commun.">
        <title>Thousands of microbial genomes shed light on interconnected biogeochemical processes in an aquifer system.</title>
        <authorList>
            <person name="Anantharaman K."/>
            <person name="Brown C.T."/>
            <person name="Hug L.A."/>
            <person name="Sharon I."/>
            <person name="Castelle C.J."/>
            <person name="Probst A.J."/>
            <person name="Thomas B.C."/>
            <person name="Singh A."/>
            <person name="Wilkins M.J."/>
            <person name="Karaoz U."/>
            <person name="Brodie E.L."/>
            <person name="Williams K.H."/>
            <person name="Hubbard S.S."/>
            <person name="Banfield J.F."/>
        </authorList>
    </citation>
    <scope>NUCLEOTIDE SEQUENCE [LARGE SCALE GENOMIC DNA]</scope>
</reference>
<dbReference type="PANTHER" id="PTHR34322">
    <property type="entry name" value="TRANSPOSASE, Y1_TNP DOMAIN-CONTAINING"/>
    <property type="match status" value="1"/>
</dbReference>
<dbReference type="SMART" id="SM01321">
    <property type="entry name" value="Y1_Tnp"/>
    <property type="match status" value="1"/>
</dbReference>
<dbReference type="Pfam" id="PF01797">
    <property type="entry name" value="Y1_Tnp"/>
    <property type="match status" value="1"/>
</dbReference>
<dbReference type="InterPro" id="IPR002686">
    <property type="entry name" value="Transposase_17"/>
</dbReference>
<protein>
    <recommendedName>
        <fullName evidence="1">Transposase IS200-like domain-containing protein</fullName>
    </recommendedName>
</protein>
<dbReference type="Proteomes" id="UP000178870">
    <property type="component" value="Unassembled WGS sequence"/>
</dbReference>
<dbReference type="AlphaFoldDB" id="A0A1F7Z0S1"/>
<dbReference type="GO" id="GO:0004803">
    <property type="term" value="F:transposase activity"/>
    <property type="evidence" value="ECO:0007669"/>
    <property type="project" value="InterPro"/>
</dbReference>
<dbReference type="EMBL" id="MGGP01000006">
    <property type="protein sequence ID" value="OGM33152.1"/>
    <property type="molecule type" value="Genomic_DNA"/>
</dbReference>
<dbReference type="Gene3D" id="3.30.70.1290">
    <property type="entry name" value="Transposase IS200-like"/>
    <property type="match status" value="1"/>
</dbReference>
<name>A0A1F7Z0S1_9BACT</name>
<organism evidence="2 3">
    <name type="scientific">Candidatus Woesebacteria bacterium RIFCSPHIGHO2_01_FULL_44_21</name>
    <dbReference type="NCBI Taxonomy" id="1802503"/>
    <lineage>
        <taxon>Bacteria</taxon>
        <taxon>Candidatus Woeseibacteriota</taxon>
    </lineage>
</organism>
<dbReference type="GO" id="GO:0006313">
    <property type="term" value="P:DNA transposition"/>
    <property type="evidence" value="ECO:0007669"/>
    <property type="project" value="InterPro"/>
</dbReference>
<accession>A0A1F7Z0S1</accession>
<gene>
    <name evidence="2" type="ORF">A2803_02085</name>
</gene>
<evidence type="ECO:0000259" key="1">
    <source>
        <dbReference type="SMART" id="SM01321"/>
    </source>
</evidence>
<sequence length="394" mass="44463">MPAKHLSRVSSEGTYCHIYNKGVENRVIFKDNQDYDVFLGYLKEYLSPPLDPESTKKAFVVNGRTYRGMPHQPKNYFNKVELVAYSLKPDHFHLILHQRAKDAQASFLRSICTRYSMSFNKKHHRRGSLFDGPYKSIQVDDLSKLPYLSHYIYKHGEDKNDSNSNFSSYAEFIGERTTPWVKPEVATGKADDFKGFAEQYDPEHDERALNGLIFDEEVRVEPEPLGLEGRGLEPMEGKSFQAPQLEQTFEPKRKQNGSKLRMAQFLGATAIAYLILFTVSFRNVQTASSASQVAILSPVSSDSNLVPEVSGAQDEQPDTEPLTVRPKVKIIALEGLPVNLYLAAAETSEVIDQAMDGDIFELTQSNIPGWYRVLLGDGAAYVKVMYVQNIEGEE</sequence>
<dbReference type="PANTHER" id="PTHR34322:SF2">
    <property type="entry name" value="TRANSPOSASE IS200-LIKE DOMAIN-CONTAINING PROTEIN"/>
    <property type="match status" value="1"/>
</dbReference>
<dbReference type="GO" id="GO:0003677">
    <property type="term" value="F:DNA binding"/>
    <property type="evidence" value="ECO:0007669"/>
    <property type="project" value="InterPro"/>
</dbReference>
<feature type="domain" description="Transposase IS200-like" evidence="1">
    <location>
        <begin position="11"/>
        <end position="155"/>
    </location>
</feature>
<dbReference type="SUPFAM" id="SSF143422">
    <property type="entry name" value="Transposase IS200-like"/>
    <property type="match status" value="1"/>
</dbReference>
<evidence type="ECO:0000313" key="2">
    <source>
        <dbReference type="EMBL" id="OGM33152.1"/>
    </source>
</evidence>